<sequence>MPITEDNAFRTLVLLEDWHRAQTISSQQKNDIKRDCFNWKNKDFNNEEKDMCCSNSVDSEDNIPLCLAAVQKLMEYIQFNFTESDTVLATTSFSCGDVLDAEVHAVSIKKKEEDGDEFGLSFGNIPVFGSPGVRKKGGPRKRRDQCPIVDVGCIWVTEVKKKSPAAFCRKIKLRDELLSINGQLMVGVDVNGASYLVDQCWNGGCIYLILLRRVKRKAPLPPCDVHKDASFLIDNDNYEDRPYKEQDRSPSEACLSNGKRTRKFGVISHSYFSLNDRENTDSDIHRSPQNYSPSPYIDTEVRLQMDNSDCRADSSPQLKTIPVHSGHPSTLPARSLSQLLESKMDTFFSETPSQPRKGSHIWKMHVVKGQGGLGIQITGGRDSKRSPHGIIIAHIEQQGAIHRDGRLHVGDELLMVNGQSLVGLKHQEAVAILRSTTGLVQLVVSSQDTSEVDFKLLTFTSLPDLTSTCRVFSALSQTSPQFASTVPQSTDLHKSSMVTNLEEVKELNNSETPIESRCSPTPKKLFSSSQGGISFLESVGENDELFVQSCMGSSEVAEMPDQRKHSLPQQLDSAGVRQEYQVIRKSARSLSIVQVDSPWRLGQPSIISTIVLMKGQGKGLGFSIVGGQDSARGQMGIFVKTIFLHGAAAADGRLKEGDEILEVNGECLQGLTHHQAIQIFKQLEKGVVTLTVRTRLRNPSLTPRTTPTILSRSSSPSSNTGVTTTVPIGVEEADGNRVPGPDSKDCIIMEIMLHKEPGVGLGIGICSLTLENFTPGIYIHSLALGSVAKFDGRLSRGDQILEVDSVSLRHAALSEAYAILNVCGPGPVSLMICRHPDPKVSEQEMDHIISQSMYKNKMSRNRQPFFSQGLFCKSPCSDVKDRQRDSPSALSWAMKRFLDPPKRGSISSLTEFSQDSPRCHFLSDSVHSCSTSMEDKLQPQDVEKISLYNLTQ</sequence>
<dbReference type="SMART" id="SM00228">
    <property type="entry name" value="PDZ"/>
    <property type="match status" value="4"/>
</dbReference>
<dbReference type="CTD" id="23037"/>
<reference evidence="4" key="1">
    <citation type="submission" date="2025-08" db="UniProtKB">
        <authorList>
            <consortium name="RefSeq"/>
        </authorList>
    </citation>
    <scope>IDENTIFICATION</scope>
</reference>
<feature type="domain" description="PDZ" evidence="2">
    <location>
        <begin position="363"/>
        <end position="448"/>
    </location>
</feature>
<dbReference type="FunFam" id="2.30.42.10:FF:000127">
    <property type="entry name" value="Pro-interleukin-16"/>
    <property type="match status" value="1"/>
</dbReference>
<dbReference type="OrthoDB" id="8434514at2759"/>
<dbReference type="SUPFAM" id="SSF50156">
    <property type="entry name" value="PDZ domain-like"/>
    <property type="match status" value="4"/>
</dbReference>
<evidence type="ECO:0000259" key="2">
    <source>
        <dbReference type="PROSITE" id="PS50106"/>
    </source>
</evidence>
<dbReference type="CDD" id="cd06760">
    <property type="entry name" value="PDZ4_PDZD2-PDZ2_hPro-IL-16-like"/>
    <property type="match status" value="1"/>
</dbReference>
<proteinExistence type="predicted"/>
<protein>
    <submittedName>
        <fullName evidence="4">PDZ domain-containing protein 2</fullName>
    </submittedName>
</protein>
<dbReference type="PANTHER" id="PTHR11324">
    <property type="entry name" value="IL16-RELATED"/>
    <property type="match status" value="1"/>
</dbReference>
<dbReference type="KEGG" id="alim:106520950"/>
<accession>A0A2I4BLZ0</accession>
<dbReference type="CDD" id="cd06758">
    <property type="entry name" value="PDZ2_PDZD2-like"/>
    <property type="match status" value="1"/>
</dbReference>
<dbReference type="InterPro" id="IPR001478">
    <property type="entry name" value="PDZ"/>
</dbReference>
<evidence type="ECO:0000256" key="1">
    <source>
        <dbReference type="SAM" id="MobiDB-lite"/>
    </source>
</evidence>
<name>A0A2I4BLZ0_AUSLI</name>
<keyword evidence="3" id="KW-1185">Reference proteome</keyword>
<feature type="domain" description="PDZ" evidence="2">
    <location>
        <begin position="609"/>
        <end position="695"/>
    </location>
</feature>
<dbReference type="AlphaFoldDB" id="A0A2I4BLZ0"/>
<feature type="region of interest" description="Disordered" evidence="1">
    <location>
        <begin position="701"/>
        <end position="735"/>
    </location>
</feature>
<dbReference type="Proteomes" id="UP000192220">
    <property type="component" value="Unplaced"/>
</dbReference>
<feature type="domain" description="PDZ" evidence="2">
    <location>
        <begin position="750"/>
        <end position="820"/>
    </location>
</feature>
<gene>
    <name evidence="4" type="primary">pdzd2</name>
</gene>
<dbReference type="InterPro" id="IPR036034">
    <property type="entry name" value="PDZ_sf"/>
</dbReference>
<dbReference type="InParanoid" id="A0A2I4BLZ0"/>
<dbReference type="Gene3D" id="2.30.42.10">
    <property type="match status" value="4"/>
</dbReference>
<evidence type="ECO:0000313" key="3">
    <source>
        <dbReference type="Proteomes" id="UP000192220"/>
    </source>
</evidence>
<dbReference type="STRING" id="52670.A0A2I4BLZ0"/>
<dbReference type="PROSITE" id="PS50106">
    <property type="entry name" value="PDZ"/>
    <property type="match status" value="3"/>
</dbReference>
<dbReference type="RefSeq" id="XP_013868743.1">
    <property type="nucleotide sequence ID" value="XM_014013289.1"/>
</dbReference>
<feature type="non-terminal residue" evidence="4">
    <location>
        <position position="952"/>
    </location>
</feature>
<organism evidence="3 4">
    <name type="scientific">Austrofundulus limnaeus</name>
    <name type="common">Annual killifish</name>
    <dbReference type="NCBI Taxonomy" id="52670"/>
    <lineage>
        <taxon>Eukaryota</taxon>
        <taxon>Metazoa</taxon>
        <taxon>Chordata</taxon>
        <taxon>Craniata</taxon>
        <taxon>Vertebrata</taxon>
        <taxon>Euteleostomi</taxon>
        <taxon>Actinopterygii</taxon>
        <taxon>Neopterygii</taxon>
        <taxon>Teleostei</taxon>
        <taxon>Neoteleostei</taxon>
        <taxon>Acanthomorphata</taxon>
        <taxon>Ovalentaria</taxon>
        <taxon>Atherinomorphae</taxon>
        <taxon>Cyprinodontiformes</taxon>
        <taxon>Rivulidae</taxon>
        <taxon>Austrofundulus</taxon>
    </lineage>
</organism>
<dbReference type="CDD" id="cd06759">
    <property type="entry name" value="PDZ3_PDZD2-PDZ1_hPro-IL-16-like"/>
    <property type="match status" value="1"/>
</dbReference>
<dbReference type="PANTHER" id="PTHR11324:SF16">
    <property type="entry name" value="PDZ DOMAIN-CONTAINING PROTEIN 2"/>
    <property type="match status" value="1"/>
</dbReference>
<feature type="compositionally biased region" description="Low complexity" evidence="1">
    <location>
        <begin position="701"/>
        <end position="727"/>
    </location>
</feature>
<dbReference type="Pfam" id="PF00595">
    <property type="entry name" value="PDZ"/>
    <property type="match status" value="3"/>
</dbReference>
<evidence type="ECO:0000313" key="4">
    <source>
        <dbReference type="RefSeq" id="XP_013868743.1"/>
    </source>
</evidence>